<evidence type="ECO:0000313" key="7">
    <source>
        <dbReference type="Proteomes" id="UP000264800"/>
    </source>
</evidence>
<feature type="region of interest" description="Disordered" evidence="5">
    <location>
        <begin position="64"/>
        <end position="100"/>
    </location>
</feature>
<keyword evidence="7" id="KW-1185">Reference proteome</keyword>
<reference evidence="6" key="2">
    <citation type="submission" date="2025-09" db="UniProtKB">
        <authorList>
            <consortium name="Ensembl"/>
        </authorList>
    </citation>
    <scope>IDENTIFICATION</scope>
</reference>
<accession>A0A3Q3BFI1</accession>
<reference evidence="6" key="1">
    <citation type="submission" date="2025-08" db="UniProtKB">
        <authorList>
            <consortium name="Ensembl"/>
        </authorList>
    </citation>
    <scope>IDENTIFICATION</scope>
</reference>
<keyword evidence="2" id="KW-0963">Cytoplasm</keyword>
<dbReference type="OMA" id="QQPEHIS"/>
<dbReference type="PANTHER" id="PTHR20899">
    <property type="entry name" value="PIERCE HOMOLOG"/>
    <property type="match status" value="1"/>
</dbReference>
<evidence type="ECO:0000256" key="2">
    <source>
        <dbReference type="ARBA" id="ARBA00022490"/>
    </source>
</evidence>
<organism evidence="6 7">
    <name type="scientific">Kryptolebias marmoratus</name>
    <name type="common">Mangrove killifish</name>
    <name type="synonym">Rivulus marmoratus</name>
    <dbReference type="NCBI Taxonomy" id="37003"/>
    <lineage>
        <taxon>Eukaryota</taxon>
        <taxon>Metazoa</taxon>
        <taxon>Chordata</taxon>
        <taxon>Craniata</taxon>
        <taxon>Vertebrata</taxon>
        <taxon>Euteleostomi</taxon>
        <taxon>Actinopterygii</taxon>
        <taxon>Neopterygii</taxon>
        <taxon>Teleostei</taxon>
        <taxon>Neoteleostei</taxon>
        <taxon>Acanthomorphata</taxon>
        <taxon>Ovalentaria</taxon>
        <taxon>Atherinomorphae</taxon>
        <taxon>Cyprinodontiformes</taxon>
        <taxon>Rivulidae</taxon>
        <taxon>Kryptolebias</taxon>
    </lineage>
</organism>
<keyword evidence="3" id="KW-0206">Cytoskeleton</keyword>
<dbReference type="Pfam" id="PF14892">
    <property type="entry name" value="PIRC1_2"/>
    <property type="match status" value="1"/>
</dbReference>
<evidence type="ECO:0000313" key="6">
    <source>
        <dbReference type="Ensembl" id="ENSKMAP00000028803.1"/>
    </source>
</evidence>
<dbReference type="GeneTree" id="ENSGT00940000168208"/>
<dbReference type="AlphaFoldDB" id="A0A3Q3BFI1"/>
<dbReference type="Ensembl" id="ENSKMAT00000029166.1">
    <property type="protein sequence ID" value="ENSKMAP00000028803.1"/>
    <property type="gene ID" value="ENSKMAG00000021345.1"/>
</dbReference>
<evidence type="ECO:0000256" key="5">
    <source>
        <dbReference type="SAM" id="MobiDB-lite"/>
    </source>
</evidence>
<name>A0A3Q3BFI1_KRYMA</name>
<protein>
    <submittedName>
        <fullName evidence="6">Uncharacterized protein</fullName>
    </submittedName>
</protein>
<dbReference type="Proteomes" id="UP000264800">
    <property type="component" value="Unplaced"/>
</dbReference>
<dbReference type="InterPro" id="IPR026507">
    <property type="entry name" value="PIRC1/2"/>
</dbReference>
<dbReference type="STRING" id="37003.ENSKMAP00000028803"/>
<sequence length="117" mass="12938">MRKLLCLPLGASMMSLSQELKAERPKPGINPGNPESSSMISMGPAATLNPRSIMYRTTSSDYGRLPPTFESSPCSYHPKSQKFSRELSQGGMYQDNSLNTSIDRSRVYDSTSLRNTI</sequence>
<evidence type="ECO:0000256" key="1">
    <source>
        <dbReference type="ARBA" id="ARBA00004430"/>
    </source>
</evidence>
<evidence type="ECO:0000256" key="3">
    <source>
        <dbReference type="ARBA" id="ARBA00023212"/>
    </source>
</evidence>
<keyword evidence="4" id="KW-0966">Cell projection</keyword>
<feature type="region of interest" description="Disordered" evidence="5">
    <location>
        <begin position="20"/>
        <end position="45"/>
    </location>
</feature>
<evidence type="ECO:0000256" key="4">
    <source>
        <dbReference type="ARBA" id="ARBA00023273"/>
    </source>
</evidence>
<dbReference type="PANTHER" id="PTHR20899:SF4">
    <property type="entry name" value="PIERCER OF MICROTUBULE WALL 2 PROTEIN"/>
    <property type="match status" value="1"/>
</dbReference>
<dbReference type="GO" id="GO:0035082">
    <property type="term" value="P:axoneme assembly"/>
    <property type="evidence" value="ECO:0007669"/>
    <property type="project" value="InterPro"/>
</dbReference>
<dbReference type="GO" id="GO:0005879">
    <property type="term" value="C:axonemal microtubule"/>
    <property type="evidence" value="ECO:0007669"/>
    <property type="project" value="InterPro"/>
</dbReference>
<comment type="subcellular location">
    <subcellularLocation>
        <location evidence="1">Cytoplasm</location>
        <location evidence="1">Cytoskeleton</location>
        <location evidence="1">Cilium axoneme</location>
    </subcellularLocation>
</comment>
<proteinExistence type="predicted"/>